<dbReference type="PIRSF" id="PIRSF006487">
    <property type="entry name" value="GcvT"/>
    <property type="match status" value="1"/>
</dbReference>
<keyword evidence="1" id="KW-0809">Transit peptide</keyword>
<organism evidence="2 3">
    <name type="scientific">Luteolibacter pohnpeiensis</name>
    <dbReference type="NCBI Taxonomy" id="454153"/>
    <lineage>
        <taxon>Bacteria</taxon>
        <taxon>Pseudomonadati</taxon>
        <taxon>Verrucomicrobiota</taxon>
        <taxon>Verrucomicrobiia</taxon>
        <taxon>Verrucomicrobiales</taxon>
        <taxon>Verrucomicrobiaceae</taxon>
        <taxon>Luteolibacter</taxon>
    </lineage>
</organism>
<dbReference type="InterPro" id="IPR017703">
    <property type="entry name" value="YgfZ/GCV_T_CS"/>
</dbReference>
<dbReference type="Gene3D" id="3.30.1360.120">
    <property type="entry name" value="Probable tRNA modification gtpase trme, domain 1"/>
    <property type="match status" value="2"/>
</dbReference>
<gene>
    <name evidence="2" type="ORF">JIN85_01590</name>
</gene>
<accession>A0A934S4J0</accession>
<comment type="caution">
    <text evidence="2">The sequence shown here is derived from an EMBL/GenBank/DDBJ whole genome shotgun (WGS) entry which is preliminary data.</text>
</comment>
<dbReference type="EMBL" id="JAENIJ010000002">
    <property type="protein sequence ID" value="MBK1881085.1"/>
    <property type="molecule type" value="Genomic_DNA"/>
</dbReference>
<evidence type="ECO:0008006" key="4">
    <source>
        <dbReference type="Google" id="ProtNLM"/>
    </source>
</evidence>
<dbReference type="PANTHER" id="PTHR22602">
    <property type="entry name" value="TRANSFERASE CAF17, MITOCHONDRIAL-RELATED"/>
    <property type="match status" value="1"/>
</dbReference>
<protein>
    <recommendedName>
        <fullName evidence="4">Aminomethyltransferase folate-binding domain-containing protein</fullName>
    </recommendedName>
</protein>
<evidence type="ECO:0000313" key="2">
    <source>
        <dbReference type="EMBL" id="MBK1881085.1"/>
    </source>
</evidence>
<dbReference type="InterPro" id="IPR027266">
    <property type="entry name" value="TrmE/GcvT-like"/>
</dbReference>
<evidence type="ECO:0000256" key="1">
    <source>
        <dbReference type="ARBA" id="ARBA00022946"/>
    </source>
</evidence>
<dbReference type="AlphaFoldDB" id="A0A934S4J0"/>
<dbReference type="NCBIfam" id="TIGR03317">
    <property type="entry name" value="ygfZ_signature"/>
    <property type="match status" value="1"/>
</dbReference>
<dbReference type="GO" id="GO:0016226">
    <property type="term" value="P:iron-sulfur cluster assembly"/>
    <property type="evidence" value="ECO:0007669"/>
    <property type="project" value="TreeGrafter"/>
</dbReference>
<sequence length="283" mass="30855">MSLRGKIAIPTKALLEFSGPDAIRFLNGQLTQDVRKVIGSGKSWSSCVTDAKGKLQFRVWLAEAENQAIWVSCEHGDEGELEARLTRYLIADDVEVRDRTAELCLVHLLDCEPKETAGMLASPTDRFGTSGIDCWLPVGAEAHGLDEIDEIPMDQLEDFRISHAVPAWGKELQPGMLPPEANLETTDISYAKGCYIGQEVISRIKSAGKVNRNLQRFSIPSDVPDSIDLSIYDGDRIAGEITSISPMALDGTRAALGYLKRGAGESNLSIRRADGEDVPVSLL</sequence>
<keyword evidence="3" id="KW-1185">Reference proteome</keyword>
<dbReference type="RefSeq" id="WP_200266932.1">
    <property type="nucleotide sequence ID" value="NZ_JAENIJ010000002.1"/>
</dbReference>
<proteinExistence type="predicted"/>
<reference evidence="2" key="1">
    <citation type="submission" date="2021-01" db="EMBL/GenBank/DDBJ databases">
        <title>Modified the classification status of verrucomicrobia.</title>
        <authorList>
            <person name="Feng X."/>
        </authorList>
    </citation>
    <scope>NUCLEOTIDE SEQUENCE</scope>
    <source>
        <strain evidence="2">KCTC 22041</strain>
    </source>
</reference>
<dbReference type="PANTHER" id="PTHR22602:SF0">
    <property type="entry name" value="TRANSFERASE CAF17, MITOCHONDRIAL-RELATED"/>
    <property type="match status" value="1"/>
</dbReference>
<dbReference type="SUPFAM" id="SSF103025">
    <property type="entry name" value="Folate-binding domain"/>
    <property type="match status" value="1"/>
</dbReference>
<evidence type="ECO:0000313" key="3">
    <source>
        <dbReference type="Proteomes" id="UP000603141"/>
    </source>
</evidence>
<dbReference type="Proteomes" id="UP000603141">
    <property type="component" value="Unassembled WGS sequence"/>
</dbReference>
<dbReference type="InterPro" id="IPR045179">
    <property type="entry name" value="YgfZ/GcvT"/>
</dbReference>
<name>A0A934S4J0_9BACT</name>